<dbReference type="InterPro" id="IPR011006">
    <property type="entry name" value="CheY-like_superfamily"/>
</dbReference>
<proteinExistence type="predicted"/>
<comment type="caution">
    <text evidence="1">Lacks conserved residue(s) required for the propagation of feature annotation.</text>
</comment>
<organism evidence="3 4">
    <name type="scientific">Neoroseomonas lacus</name>
    <dbReference type="NCBI Taxonomy" id="287609"/>
    <lineage>
        <taxon>Bacteria</taxon>
        <taxon>Pseudomonadati</taxon>
        <taxon>Pseudomonadota</taxon>
        <taxon>Alphaproteobacteria</taxon>
        <taxon>Acetobacterales</taxon>
        <taxon>Acetobacteraceae</taxon>
        <taxon>Neoroseomonas</taxon>
    </lineage>
</organism>
<sequence>MAGLAPPAAMSERGLRFPIVVVTAHGDVALAVSAMMAGACDFIEKPYTRQASLAPPRAR</sequence>
<evidence type="ECO:0000313" key="3">
    <source>
        <dbReference type="EMBL" id="GGJ21550.1"/>
    </source>
</evidence>
<comment type="caution">
    <text evidence="3">The sequence shown here is derived from an EMBL/GenBank/DDBJ whole genome shotgun (WGS) entry which is preliminary data.</text>
</comment>
<evidence type="ECO:0000259" key="2">
    <source>
        <dbReference type="PROSITE" id="PS50110"/>
    </source>
</evidence>
<accession>A0A917KQ66</accession>
<keyword evidence="4" id="KW-1185">Reference proteome</keyword>
<dbReference type="AlphaFoldDB" id="A0A917KQ66"/>
<feature type="domain" description="Response regulatory" evidence="2">
    <location>
        <begin position="1"/>
        <end position="59"/>
    </location>
</feature>
<dbReference type="Pfam" id="PF00072">
    <property type="entry name" value="Response_reg"/>
    <property type="match status" value="1"/>
</dbReference>
<dbReference type="Gene3D" id="3.40.50.2300">
    <property type="match status" value="1"/>
</dbReference>
<dbReference type="SUPFAM" id="SSF52172">
    <property type="entry name" value="CheY-like"/>
    <property type="match status" value="1"/>
</dbReference>
<protein>
    <recommendedName>
        <fullName evidence="2">Response regulatory domain-containing protein</fullName>
    </recommendedName>
</protein>
<gene>
    <name evidence="3" type="ORF">GCM10011320_31070</name>
</gene>
<dbReference type="RefSeq" id="WP_188968144.1">
    <property type="nucleotide sequence ID" value="NZ_BMKW01000007.1"/>
</dbReference>
<evidence type="ECO:0000313" key="4">
    <source>
        <dbReference type="Proteomes" id="UP000661507"/>
    </source>
</evidence>
<dbReference type="EMBL" id="BMKW01000007">
    <property type="protein sequence ID" value="GGJ21550.1"/>
    <property type="molecule type" value="Genomic_DNA"/>
</dbReference>
<reference evidence="3" key="1">
    <citation type="journal article" date="2014" name="Int. J. Syst. Evol. Microbiol.">
        <title>Complete genome sequence of Corynebacterium casei LMG S-19264T (=DSM 44701T), isolated from a smear-ripened cheese.</title>
        <authorList>
            <consortium name="US DOE Joint Genome Institute (JGI-PGF)"/>
            <person name="Walter F."/>
            <person name="Albersmeier A."/>
            <person name="Kalinowski J."/>
            <person name="Ruckert C."/>
        </authorList>
    </citation>
    <scope>NUCLEOTIDE SEQUENCE</scope>
    <source>
        <strain evidence="3">CGMCC 1.3617</strain>
    </source>
</reference>
<name>A0A917KQ66_9PROT</name>
<dbReference type="PROSITE" id="PS50110">
    <property type="entry name" value="RESPONSE_REGULATORY"/>
    <property type="match status" value="1"/>
</dbReference>
<dbReference type="InterPro" id="IPR001789">
    <property type="entry name" value="Sig_transdc_resp-reg_receiver"/>
</dbReference>
<dbReference type="Proteomes" id="UP000661507">
    <property type="component" value="Unassembled WGS sequence"/>
</dbReference>
<reference evidence="3" key="2">
    <citation type="submission" date="2020-09" db="EMBL/GenBank/DDBJ databases">
        <authorList>
            <person name="Sun Q."/>
            <person name="Zhou Y."/>
        </authorList>
    </citation>
    <scope>NUCLEOTIDE SEQUENCE</scope>
    <source>
        <strain evidence="3">CGMCC 1.3617</strain>
    </source>
</reference>
<evidence type="ECO:0000256" key="1">
    <source>
        <dbReference type="PROSITE-ProRule" id="PRU00169"/>
    </source>
</evidence>
<dbReference type="GO" id="GO:0000160">
    <property type="term" value="P:phosphorelay signal transduction system"/>
    <property type="evidence" value="ECO:0007669"/>
    <property type="project" value="InterPro"/>
</dbReference>